<evidence type="ECO:0000313" key="6">
    <source>
        <dbReference type="Proteomes" id="UP001161325"/>
    </source>
</evidence>
<comment type="caution">
    <text evidence="5">The sequence shown here is derived from an EMBL/GenBank/DDBJ whole genome shotgun (WGS) entry which is preliminary data.</text>
</comment>
<dbReference type="EMBL" id="BRXS01000006">
    <property type="protein sequence ID" value="GLC27480.1"/>
    <property type="molecule type" value="Genomic_DNA"/>
</dbReference>
<dbReference type="GO" id="GO:0016780">
    <property type="term" value="F:phosphotransferase activity, for other substituted phosphate groups"/>
    <property type="evidence" value="ECO:0007669"/>
    <property type="project" value="TreeGrafter"/>
</dbReference>
<feature type="transmembrane region" description="Helical" evidence="3">
    <location>
        <begin position="20"/>
        <end position="47"/>
    </location>
</feature>
<reference evidence="5" key="1">
    <citation type="submission" date="2022-08" db="EMBL/GenBank/DDBJ databases">
        <title>Draft genome sequencing of Roseisolibacter agri AW1220.</title>
        <authorList>
            <person name="Tobiishi Y."/>
            <person name="Tonouchi A."/>
        </authorList>
    </citation>
    <scope>NUCLEOTIDE SEQUENCE</scope>
    <source>
        <strain evidence="5">AW1220</strain>
    </source>
</reference>
<comment type="similarity">
    <text evidence="1">Belongs to the bacterial sugar transferase family.</text>
</comment>
<keyword evidence="3" id="KW-0472">Membrane</keyword>
<dbReference type="Proteomes" id="UP001161325">
    <property type="component" value="Unassembled WGS sequence"/>
</dbReference>
<evidence type="ECO:0000313" key="5">
    <source>
        <dbReference type="EMBL" id="GLC27480.1"/>
    </source>
</evidence>
<dbReference type="InterPro" id="IPR003362">
    <property type="entry name" value="Bact_transf"/>
</dbReference>
<name>A0AA37QJ64_9BACT</name>
<evidence type="ECO:0000256" key="3">
    <source>
        <dbReference type="SAM" id="Phobius"/>
    </source>
</evidence>
<sequence length="239" mass="25612">MSDPRGMVPRRAGYVGKRALDVALVVLAAPVWLPLLAVGAAVVLATMGRPVFFRQRRAGWGGMPFDILKLRTMTDARGADGALLPDAERLPAAGRWLRRTSLDELPELLTVLRGDMSLVGPRPLLLQYLPLYSAAHARRHELRPGLTGLAQVSGRNALDWPSRFDLDVDYVDRCSPALDARILWQTVRAVFGGRGVSAEGEATMSVFTGYGAAAPEGAAAPPVTRAPVLRGAGSSGPRR</sequence>
<protein>
    <submittedName>
        <fullName evidence="5">Sugar transferase</fullName>
    </submittedName>
</protein>
<keyword evidence="3" id="KW-1133">Transmembrane helix</keyword>
<evidence type="ECO:0000256" key="1">
    <source>
        <dbReference type="ARBA" id="ARBA00006464"/>
    </source>
</evidence>
<feature type="domain" description="Bacterial sugar transferase" evidence="4">
    <location>
        <begin position="17"/>
        <end position="191"/>
    </location>
</feature>
<gene>
    <name evidence="5" type="ORF">rosag_39930</name>
</gene>
<organism evidence="5 6">
    <name type="scientific">Roseisolibacter agri</name>
    <dbReference type="NCBI Taxonomy" id="2014610"/>
    <lineage>
        <taxon>Bacteria</taxon>
        <taxon>Pseudomonadati</taxon>
        <taxon>Gemmatimonadota</taxon>
        <taxon>Gemmatimonadia</taxon>
        <taxon>Gemmatimonadales</taxon>
        <taxon>Gemmatimonadaceae</taxon>
        <taxon>Roseisolibacter</taxon>
    </lineage>
</organism>
<dbReference type="AlphaFoldDB" id="A0AA37QJ64"/>
<proteinExistence type="inferred from homology"/>
<dbReference type="PANTHER" id="PTHR30576">
    <property type="entry name" value="COLANIC BIOSYNTHESIS UDP-GLUCOSE LIPID CARRIER TRANSFERASE"/>
    <property type="match status" value="1"/>
</dbReference>
<evidence type="ECO:0000259" key="4">
    <source>
        <dbReference type="Pfam" id="PF02397"/>
    </source>
</evidence>
<keyword evidence="5" id="KW-0808">Transferase</keyword>
<accession>A0AA37QJ64</accession>
<dbReference type="Pfam" id="PF02397">
    <property type="entry name" value="Bac_transf"/>
    <property type="match status" value="1"/>
</dbReference>
<dbReference type="PANTHER" id="PTHR30576:SF8">
    <property type="entry name" value="UNDECAPRENYL-PHOSPHATE GALACTOSE PHOSPHOTRANSFERASE"/>
    <property type="match status" value="1"/>
</dbReference>
<feature type="region of interest" description="Disordered" evidence="2">
    <location>
        <begin position="217"/>
        <end position="239"/>
    </location>
</feature>
<evidence type="ECO:0000256" key="2">
    <source>
        <dbReference type="SAM" id="MobiDB-lite"/>
    </source>
</evidence>
<keyword evidence="6" id="KW-1185">Reference proteome</keyword>
<keyword evidence="3" id="KW-0812">Transmembrane</keyword>